<dbReference type="RefSeq" id="YP_009612345.1">
    <property type="nucleotide sequence ID" value="NC_042013.1"/>
</dbReference>
<sequence length="155" mass="17770">MDIDGLIKFSMMVLMLIGFYHIGNLVFEKIDAFLDRFRNLYYKQIIVVRKDLNMRKGKIAAQVSHASQLTYIKYGDDYRVKRWLRGPFTKICVSVDSEEEFFEIERKAIEAGLLVSAIQDAGKTEFKGVPTWTAMAIGPDIDKNLEPITGDLKLL</sequence>
<comment type="similarity">
    <text evidence="3">Belongs to the PTH2 family.</text>
</comment>
<dbReference type="PANTHER" id="PTHR12649">
    <property type="entry name" value="PEPTIDYL-TRNA HYDROLASE 2"/>
    <property type="match status" value="1"/>
</dbReference>
<evidence type="ECO:0000313" key="6">
    <source>
        <dbReference type="EMBL" id="ASV44756.1"/>
    </source>
</evidence>
<evidence type="ECO:0000256" key="5">
    <source>
        <dbReference type="SAM" id="Phobius"/>
    </source>
</evidence>
<protein>
    <recommendedName>
        <fullName evidence="1">peptidyl-tRNA hydrolase</fullName>
        <ecNumber evidence="1">3.1.1.29</ecNumber>
    </recommendedName>
</protein>
<proteinExistence type="inferred from homology"/>
<reference evidence="6 7" key="1">
    <citation type="submission" date="2017-06" db="EMBL/GenBank/DDBJ databases">
        <authorList>
            <person name="Kim H.J."/>
            <person name="Triplett B.A."/>
        </authorList>
    </citation>
    <scope>NUCLEOTIDE SEQUENCE [LARGE SCALE GENOMIC DNA]</scope>
</reference>
<keyword evidence="2 6" id="KW-0378">Hydrolase</keyword>
<dbReference type="EMBL" id="MF403008">
    <property type="protein sequence ID" value="ASV44756.1"/>
    <property type="molecule type" value="Genomic_DNA"/>
</dbReference>
<dbReference type="KEGG" id="vg:40088683"/>
<organism evidence="6 7">
    <name type="scientific">Agrobacterium phage Atu_ph07</name>
    <dbReference type="NCBI Taxonomy" id="2024264"/>
    <lineage>
        <taxon>Viruses</taxon>
        <taxon>Duplodnaviria</taxon>
        <taxon>Heunggongvirae</taxon>
        <taxon>Uroviricota</taxon>
        <taxon>Caudoviricetes</taxon>
        <taxon>Polybotosvirus</taxon>
        <taxon>Polybotosvirus Atuph07</taxon>
    </lineage>
</organism>
<evidence type="ECO:0000256" key="2">
    <source>
        <dbReference type="ARBA" id="ARBA00022801"/>
    </source>
</evidence>
<keyword evidence="5" id="KW-0812">Transmembrane</keyword>
<keyword evidence="7" id="KW-1185">Reference proteome</keyword>
<keyword evidence="5" id="KW-1133">Transmembrane helix</keyword>
<feature type="transmembrane region" description="Helical" evidence="5">
    <location>
        <begin position="6"/>
        <end position="27"/>
    </location>
</feature>
<accession>A0A223W0C3</accession>
<name>A0A223W0C3_9CAUD</name>
<evidence type="ECO:0000256" key="4">
    <source>
        <dbReference type="ARBA" id="ARBA00048707"/>
    </source>
</evidence>
<dbReference type="GO" id="GO:0004045">
    <property type="term" value="F:peptidyl-tRNA hydrolase activity"/>
    <property type="evidence" value="ECO:0007669"/>
    <property type="project" value="UniProtKB-EC"/>
</dbReference>
<dbReference type="Pfam" id="PF01981">
    <property type="entry name" value="PTH2"/>
    <property type="match status" value="1"/>
</dbReference>
<dbReference type="EC" id="3.1.1.29" evidence="1"/>
<keyword evidence="5" id="KW-0472">Membrane</keyword>
<evidence type="ECO:0000313" key="7">
    <source>
        <dbReference type="Proteomes" id="UP000223025"/>
    </source>
</evidence>
<evidence type="ECO:0000256" key="3">
    <source>
        <dbReference type="ARBA" id="ARBA00038050"/>
    </source>
</evidence>
<dbReference type="NCBIfam" id="TIGR00283">
    <property type="entry name" value="arch_pth2"/>
    <property type="match status" value="1"/>
</dbReference>
<dbReference type="GeneID" id="40088683"/>
<dbReference type="OrthoDB" id="23785at10239"/>
<dbReference type="Proteomes" id="UP000223025">
    <property type="component" value="Segment"/>
</dbReference>
<comment type="catalytic activity">
    <reaction evidence="4">
        <text>an N-acyl-L-alpha-aminoacyl-tRNA + H2O = an N-acyl-L-amino acid + a tRNA + H(+)</text>
        <dbReference type="Rhea" id="RHEA:54448"/>
        <dbReference type="Rhea" id="RHEA-COMP:10123"/>
        <dbReference type="Rhea" id="RHEA-COMP:13883"/>
        <dbReference type="ChEBI" id="CHEBI:15377"/>
        <dbReference type="ChEBI" id="CHEBI:15378"/>
        <dbReference type="ChEBI" id="CHEBI:59874"/>
        <dbReference type="ChEBI" id="CHEBI:78442"/>
        <dbReference type="ChEBI" id="CHEBI:138191"/>
        <dbReference type="EC" id="3.1.1.29"/>
    </reaction>
</comment>
<dbReference type="SUPFAM" id="SSF102462">
    <property type="entry name" value="Peptidyl-tRNA hydrolase II"/>
    <property type="match status" value="1"/>
</dbReference>
<dbReference type="PANTHER" id="PTHR12649:SF11">
    <property type="entry name" value="PEPTIDYL-TRNA HYDROLASE 2, MITOCHONDRIAL"/>
    <property type="match status" value="1"/>
</dbReference>
<dbReference type="Gene3D" id="3.40.1490.10">
    <property type="entry name" value="Bit1"/>
    <property type="match status" value="1"/>
</dbReference>
<evidence type="ECO:0000256" key="1">
    <source>
        <dbReference type="ARBA" id="ARBA00013260"/>
    </source>
</evidence>
<dbReference type="InterPro" id="IPR002833">
    <property type="entry name" value="PTH2"/>
</dbReference>
<dbReference type="InterPro" id="IPR023476">
    <property type="entry name" value="Pep_tRNA_hydro_II_dom_sf"/>
</dbReference>